<dbReference type="Proteomes" id="UP000069935">
    <property type="component" value="Chromosome 3"/>
</dbReference>
<dbReference type="CDD" id="cd03441">
    <property type="entry name" value="R_hydratase_like"/>
    <property type="match status" value="1"/>
</dbReference>
<dbReference type="InterPro" id="IPR029069">
    <property type="entry name" value="HotDog_dom_sf"/>
</dbReference>
<evidence type="ECO:0000313" key="3">
    <source>
        <dbReference type="Proteomes" id="UP000069935"/>
    </source>
</evidence>
<evidence type="ECO:0000259" key="1">
    <source>
        <dbReference type="Pfam" id="PF01575"/>
    </source>
</evidence>
<proteinExistence type="predicted"/>
<dbReference type="SUPFAM" id="SSF54637">
    <property type="entry name" value="Thioesterase/thiol ester dehydrase-isomerase"/>
    <property type="match status" value="1"/>
</dbReference>
<sequence length="139" mass="15340">MDDRLIERTLRVDSARIRAYAEATQDFNPIHLDRSFAETTEMKGIIAHGTMSLNLIWQSLTATFGPDRAGRATLDVRFTAPVREQDVLTSGGVRRDPEGPVFSVWVRNADGIAVIEGTATLDGVLQRGGDGKRSPYPQR</sequence>
<dbReference type="Gene3D" id="3.10.129.10">
    <property type="entry name" value="Hotdog Thioesterase"/>
    <property type="match status" value="1"/>
</dbReference>
<dbReference type="InterPro" id="IPR002539">
    <property type="entry name" value="MaoC-like_dom"/>
</dbReference>
<organism evidence="2 3">
    <name type="scientific">Azospirillum thiophilum</name>
    <dbReference type="NCBI Taxonomy" id="528244"/>
    <lineage>
        <taxon>Bacteria</taxon>
        <taxon>Pseudomonadati</taxon>
        <taxon>Pseudomonadota</taxon>
        <taxon>Alphaproteobacteria</taxon>
        <taxon>Rhodospirillales</taxon>
        <taxon>Azospirillaceae</taxon>
        <taxon>Azospirillum</taxon>
    </lineage>
</organism>
<dbReference type="AlphaFoldDB" id="A0AAC8ZW13"/>
<gene>
    <name evidence="2" type="ORF">AL072_21580</name>
</gene>
<keyword evidence="3" id="KW-1185">Reference proteome</keyword>
<dbReference type="EMBL" id="CP012403">
    <property type="protein sequence ID" value="ALG73870.1"/>
    <property type="molecule type" value="Genomic_DNA"/>
</dbReference>
<feature type="domain" description="MaoC-like" evidence="1">
    <location>
        <begin position="7"/>
        <end position="89"/>
    </location>
</feature>
<reference evidence="3" key="1">
    <citation type="submission" date="2015-12" db="EMBL/GenBank/DDBJ databases">
        <title>Complete Genome Sequence of Azospirillum thiophilum BV-S.</title>
        <authorList>
            <person name="Fomenkov A."/>
            <person name="Vincze T."/>
            <person name="Grabovich M."/>
            <person name="Dubinina G."/>
            <person name="Orlova M."/>
            <person name="Belousova E."/>
            <person name="Roberts R.J."/>
        </authorList>
    </citation>
    <scope>NUCLEOTIDE SEQUENCE [LARGE SCALE GENOMIC DNA]</scope>
    <source>
        <strain evidence="3">BV-S</strain>
    </source>
</reference>
<dbReference type="RefSeq" id="WP_045584646.1">
    <property type="nucleotide sequence ID" value="NZ_LAEL01000004.1"/>
</dbReference>
<reference evidence="2 3" key="2">
    <citation type="journal article" date="2016" name="Genome Announc.">
        <title>Complete Genome Sequence of a Strain of Azospirillum thiophilum Isolated from a Sulfide Spring.</title>
        <authorList>
            <person name="Fomenkov A."/>
            <person name="Vincze T."/>
            <person name="Grabovich M."/>
            <person name="Anton B.P."/>
            <person name="Dubinina G."/>
            <person name="Orlova M."/>
            <person name="Belousova E."/>
            <person name="Roberts R.J."/>
        </authorList>
    </citation>
    <scope>NUCLEOTIDE SEQUENCE [LARGE SCALE GENOMIC DNA]</scope>
    <source>
        <strain evidence="2 3">BV-S</strain>
    </source>
</reference>
<dbReference type="Pfam" id="PF01575">
    <property type="entry name" value="MaoC_dehydratas"/>
    <property type="match status" value="1"/>
</dbReference>
<evidence type="ECO:0000313" key="2">
    <source>
        <dbReference type="EMBL" id="ALG73870.1"/>
    </source>
</evidence>
<accession>A0AAC8ZW13</accession>
<dbReference type="KEGG" id="ati:AL072_21580"/>
<name>A0AAC8ZW13_9PROT</name>
<protein>
    <recommendedName>
        <fullName evidence="1">MaoC-like domain-containing protein</fullName>
    </recommendedName>
</protein>